<dbReference type="AlphaFoldDB" id="A0AAE9L5D7"/>
<dbReference type="Proteomes" id="UP001056132">
    <property type="component" value="Chromosome 2"/>
</dbReference>
<dbReference type="InterPro" id="IPR044855">
    <property type="entry name" value="CoA-Trfase_III_dom3_sf"/>
</dbReference>
<keyword evidence="1 3" id="KW-0808">Transferase</keyword>
<dbReference type="GO" id="GO:0008410">
    <property type="term" value="F:CoA-transferase activity"/>
    <property type="evidence" value="ECO:0007669"/>
    <property type="project" value="TreeGrafter"/>
</dbReference>
<evidence type="ECO:0000256" key="1">
    <source>
        <dbReference type="ARBA" id="ARBA00022679"/>
    </source>
</evidence>
<organism evidence="3 5">
    <name type="scientific">Cupriavidus campinensis</name>
    <dbReference type="NCBI Taxonomy" id="151783"/>
    <lineage>
        <taxon>Bacteria</taxon>
        <taxon>Pseudomonadati</taxon>
        <taxon>Pseudomonadota</taxon>
        <taxon>Betaproteobacteria</taxon>
        <taxon>Burkholderiales</taxon>
        <taxon>Burkholderiaceae</taxon>
        <taxon>Cupriavidus</taxon>
    </lineage>
</organism>
<dbReference type="KEGG" id="ccam:M5D45_20380"/>
<gene>
    <name evidence="2" type="ORF">FGG12_14855</name>
    <name evidence="3" type="ORF">M5D45_20380</name>
</gene>
<protein>
    <submittedName>
        <fullName evidence="3">CoA transferase</fullName>
    </submittedName>
</protein>
<dbReference type="Gene3D" id="3.30.1540.10">
    <property type="entry name" value="formyl-coa transferase, domain 3"/>
    <property type="match status" value="1"/>
</dbReference>
<dbReference type="EMBL" id="CP097331">
    <property type="protein sequence ID" value="URF07556.1"/>
    <property type="molecule type" value="Genomic_DNA"/>
</dbReference>
<keyword evidence="4" id="KW-1185">Reference proteome</keyword>
<name>A0AAE9L5D7_9BURK</name>
<reference evidence="3" key="3">
    <citation type="submission" date="2022-05" db="EMBL/GenBank/DDBJ databases">
        <authorList>
            <person name="Kunte H.-J."/>
        </authorList>
    </citation>
    <scope>NUCLEOTIDE SEQUENCE</scope>
    <source>
        <strain evidence="3">G5</strain>
    </source>
</reference>
<dbReference type="RefSeq" id="WP_144198447.1">
    <property type="nucleotide sequence ID" value="NZ_CAJPVH010000020.1"/>
</dbReference>
<proteinExistence type="predicted"/>
<evidence type="ECO:0000313" key="5">
    <source>
        <dbReference type="Proteomes" id="UP001056132"/>
    </source>
</evidence>
<dbReference type="PANTHER" id="PTHR48207:SF3">
    <property type="entry name" value="SUCCINATE--HYDROXYMETHYLGLUTARATE COA-TRANSFERASE"/>
    <property type="match status" value="1"/>
</dbReference>
<dbReference type="Pfam" id="PF02515">
    <property type="entry name" value="CoA_transf_3"/>
    <property type="match status" value="1"/>
</dbReference>
<dbReference type="Gene3D" id="3.40.50.10540">
    <property type="entry name" value="Crotonobetainyl-coa:carnitine coa-transferase, domain 1"/>
    <property type="match status" value="1"/>
</dbReference>
<accession>A0AAE9L5D7</accession>
<dbReference type="InterPro" id="IPR023606">
    <property type="entry name" value="CoA-Trfase_III_dom_1_sf"/>
</dbReference>
<reference evidence="2 4" key="1">
    <citation type="submission" date="2019-05" db="EMBL/GenBank/DDBJ databases">
        <title>Whole genome sequence analysis of Cupriavidus campinensis S14E4C strain.</title>
        <authorList>
            <person name="Abbaszade G."/>
            <person name="Szabo A."/>
            <person name="Toumi M."/>
            <person name="Toth E."/>
        </authorList>
    </citation>
    <scope>NUCLEOTIDE SEQUENCE [LARGE SCALE GENOMIC DNA]</scope>
    <source>
        <strain evidence="2 4">S14E4C</strain>
    </source>
</reference>
<reference evidence="3" key="2">
    <citation type="journal article" date="2022" name="Microbiol. Resour. Announc.">
        <title>Genome Sequence of Cupriavidus campinensis Strain G5, a Member of a Bacterial Consortium Capable of Polyethylene Degradation.</title>
        <authorList>
            <person name="Schneider B."/>
            <person name="Pfeiffer F."/>
            <person name="Dyall-Smith M."/>
            <person name="Kunte H.J."/>
        </authorList>
    </citation>
    <scope>NUCLEOTIDE SEQUENCE</scope>
    <source>
        <strain evidence="3">G5</strain>
    </source>
</reference>
<evidence type="ECO:0000313" key="2">
    <source>
        <dbReference type="EMBL" id="TSP11818.1"/>
    </source>
</evidence>
<dbReference type="SUPFAM" id="SSF89796">
    <property type="entry name" value="CoA-transferase family III (CaiB/BaiF)"/>
    <property type="match status" value="1"/>
</dbReference>
<sequence>MTNPTIPPNTPPAGQGQLPLAGLTVVDLTRVLSGPYCTMMLADLGARVIKIEHPDGGDDSRQVGPFVDGESAYFASINRNKESIALDLKQPDDRKVLDKMLETADVLIENFRAGVMEKLGYTWAALHARYPKLVFASISGFGQTGPYRNRPAYDMVVQAMGGLMSVTGEAGGNPARVGVSIGDIGAGLYATIGIQSALLKRAATGLGERVDISMLDCQVALLENPIARYSATGGVPKPLGTRHPSITPFDMFATRDGFIVIAVGNDALFTTLCTALGREEWARDPRFATVPARNEHHAALKEALEARLADATTAEWEAALEAAGVPHGPLNGVPELVENAHVAARGMLLDIGIGNGKALRVAGNPVKIGTADALSGVRNPPALDQDRARLLAEFRV</sequence>
<dbReference type="EMBL" id="VCIZ01000008">
    <property type="protein sequence ID" value="TSP11818.1"/>
    <property type="molecule type" value="Genomic_DNA"/>
</dbReference>
<dbReference type="InterPro" id="IPR003673">
    <property type="entry name" value="CoA-Trfase_fam_III"/>
</dbReference>
<dbReference type="PANTHER" id="PTHR48207">
    <property type="entry name" value="SUCCINATE--HYDROXYMETHYLGLUTARATE COA-TRANSFERASE"/>
    <property type="match status" value="1"/>
</dbReference>
<evidence type="ECO:0000313" key="3">
    <source>
        <dbReference type="EMBL" id="URF07556.1"/>
    </source>
</evidence>
<evidence type="ECO:0000313" key="4">
    <source>
        <dbReference type="Proteomes" id="UP000318943"/>
    </source>
</evidence>
<dbReference type="Proteomes" id="UP000318943">
    <property type="component" value="Unassembled WGS sequence"/>
</dbReference>
<dbReference type="InterPro" id="IPR050483">
    <property type="entry name" value="CoA-transferase_III_domain"/>
</dbReference>